<reference evidence="1 2" key="1">
    <citation type="submission" date="2023-08" db="EMBL/GenBank/DDBJ databases">
        <title>Complete Genome Sequence of Pseudomonas entomophila TVIN A01.</title>
        <authorList>
            <person name="Shelke T."/>
            <person name="Mahar N.S."/>
            <person name="Gupta I."/>
            <person name="Gupta V."/>
        </authorList>
    </citation>
    <scope>NUCLEOTIDE SEQUENCE [LARGE SCALE GENOMIC DNA]</scope>
    <source>
        <strain evidence="1 2">TVIN-A01</strain>
    </source>
</reference>
<sequence>MKRLRFKATLADLAEPHAGGGCLLPDDRYWPVDSKGDPQLHLMTIPTAWVEEGSEGWLSFFTPYDREDTYLHWETLTSEAGNASVVLLHDNSGTASSGGHDALSPARTIQLELTDEPERCRQFTSRVSQHIAWLKGREQVEGHACRMMVNGDDFDVGLAGAPGVFSDGVVYVFLSTDFHTQCRPGTCGLLTFQFS</sequence>
<dbReference type="GeneID" id="32805508"/>
<evidence type="ECO:0000313" key="1">
    <source>
        <dbReference type="EMBL" id="WMW04089.1"/>
    </source>
</evidence>
<name>A0ABY9QL20_9PSED</name>
<dbReference type="EMBL" id="CP132921">
    <property type="protein sequence ID" value="WMW04089.1"/>
    <property type="molecule type" value="Genomic_DNA"/>
</dbReference>
<keyword evidence="2" id="KW-1185">Reference proteome</keyword>
<dbReference type="Proteomes" id="UP001183127">
    <property type="component" value="Chromosome"/>
</dbReference>
<proteinExistence type="predicted"/>
<dbReference type="RefSeq" id="WP_011533534.1">
    <property type="nucleotide sequence ID" value="NZ_CP132921.1"/>
</dbReference>
<gene>
    <name evidence="1" type="ORF">RAH46_17330</name>
</gene>
<evidence type="ECO:0000313" key="2">
    <source>
        <dbReference type="Proteomes" id="UP001183127"/>
    </source>
</evidence>
<organism evidence="1 2">
    <name type="scientific">Pseudomonas entomophila</name>
    <dbReference type="NCBI Taxonomy" id="312306"/>
    <lineage>
        <taxon>Bacteria</taxon>
        <taxon>Pseudomonadati</taxon>
        <taxon>Pseudomonadota</taxon>
        <taxon>Gammaproteobacteria</taxon>
        <taxon>Pseudomonadales</taxon>
        <taxon>Pseudomonadaceae</taxon>
        <taxon>Pseudomonas</taxon>
    </lineage>
</organism>
<protein>
    <submittedName>
        <fullName evidence="1">DUF1963 domain-containing protein</fullName>
    </submittedName>
</protein>
<accession>A0ABY9QL20</accession>